<gene>
    <name evidence="1" type="ORF">BJ085DRAFT_15929</name>
</gene>
<dbReference type="InterPro" id="IPR015943">
    <property type="entry name" value="WD40/YVTN_repeat-like_dom_sf"/>
</dbReference>
<evidence type="ECO:0008006" key="3">
    <source>
        <dbReference type="Google" id="ProtNLM"/>
    </source>
</evidence>
<protein>
    <recommendedName>
        <fullName evidence="3">WD40-repeat-containing domain protein</fullName>
    </recommendedName>
</protein>
<organism evidence="1 2">
    <name type="scientific">Dimargaris cristalligena</name>
    <dbReference type="NCBI Taxonomy" id="215637"/>
    <lineage>
        <taxon>Eukaryota</taxon>
        <taxon>Fungi</taxon>
        <taxon>Fungi incertae sedis</taxon>
        <taxon>Zoopagomycota</taxon>
        <taxon>Kickxellomycotina</taxon>
        <taxon>Dimargaritomycetes</taxon>
        <taxon>Dimargaritales</taxon>
        <taxon>Dimargaritaceae</taxon>
        <taxon>Dimargaris</taxon>
    </lineage>
</organism>
<sequence length="172" mass="19089">MAYLPYGESWLSGGADGRVFMQPLERTEAQLILKADRVSHVLPHPRHPSMLLITRATMDDQLILLDLRQPNGESTGLTFGFPQSNNLSQYVTPSFHPEGTLVVCGRHDDGFVNVWDIRYAGLTQGPSQSIGMLDKKVLKSAFMWDSPTMVSVGTSNSMAFFDFQLEKGLAIQ</sequence>
<dbReference type="STRING" id="215637.A0A4P9ZTU6"/>
<dbReference type="PANTHER" id="PTHR47232">
    <property type="entry name" value="TRANSDUCIN FAMILY PROTEIN / WD-40 REPEAT FAMILY PROTEIN"/>
    <property type="match status" value="1"/>
</dbReference>
<proteinExistence type="predicted"/>
<name>A0A4P9ZTU6_9FUNG</name>
<keyword evidence="2" id="KW-1185">Reference proteome</keyword>
<dbReference type="AlphaFoldDB" id="A0A4P9ZTU6"/>
<dbReference type="EMBL" id="ML002738">
    <property type="protein sequence ID" value="RKP35990.1"/>
    <property type="molecule type" value="Genomic_DNA"/>
</dbReference>
<reference evidence="2" key="1">
    <citation type="journal article" date="2018" name="Nat. Microbiol.">
        <title>Leveraging single-cell genomics to expand the fungal tree of life.</title>
        <authorList>
            <person name="Ahrendt S.R."/>
            <person name="Quandt C.A."/>
            <person name="Ciobanu D."/>
            <person name="Clum A."/>
            <person name="Salamov A."/>
            <person name="Andreopoulos B."/>
            <person name="Cheng J.F."/>
            <person name="Woyke T."/>
            <person name="Pelin A."/>
            <person name="Henrissat B."/>
            <person name="Reynolds N.K."/>
            <person name="Benny G.L."/>
            <person name="Smith M.E."/>
            <person name="James T.Y."/>
            <person name="Grigoriev I.V."/>
        </authorList>
    </citation>
    <scope>NUCLEOTIDE SEQUENCE [LARGE SCALE GENOMIC DNA]</scope>
    <source>
        <strain evidence="2">RSA 468</strain>
    </source>
</reference>
<evidence type="ECO:0000313" key="1">
    <source>
        <dbReference type="EMBL" id="RKP35990.1"/>
    </source>
</evidence>
<dbReference type="Proteomes" id="UP000268162">
    <property type="component" value="Unassembled WGS sequence"/>
</dbReference>
<dbReference type="SUPFAM" id="SSF50978">
    <property type="entry name" value="WD40 repeat-like"/>
    <property type="match status" value="1"/>
</dbReference>
<dbReference type="Gene3D" id="2.130.10.10">
    <property type="entry name" value="YVTN repeat-like/Quinoprotein amine dehydrogenase"/>
    <property type="match status" value="1"/>
</dbReference>
<evidence type="ECO:0000313" key="2">
    <source>
        <dbReference type="Proteomes" id="UP000268162"/>
    </source>
</evidence>
<dbReference type="InterPro" id="IPR036322">
    <property type="entry name" value="WD40_repeat_dom_sf"/>
</dbReference>
<dbReference type="PANTHER" id="PTHR47232:SF1">
    <property type="entry name" value="TRANSDUCIN FAMILY PROTEIN _ WD-40 REPEAT FAMILY PROTEIN"/>
    <property type="match status" value="1"/>
</dbReference>
<accession>A0A4P9ZTU6</accession>